<feature type="domain" description="VTT" evidence="7">
    <location>
        <begin position="48"/>
        <end position="166"/>
    </location>
</feature>
<comment type="subcellular location">
    <subcellularLocation>
        <location evidence="1 6">Cell membrane</location>
        <topology evidence="1 6">Multi-pass membrane protein</topology>
    </subcellularLocation>
</comment>
<reference evidence="8" key="1">
    <citation type="submission" date="2024-07" db="EMBL/GenBank/DDBJ databases">
        <title>Complete genome sequence of Verrucomicrobiaceae bacterium NT6N.</title>
        <authorList>
            <person name="Huang C."/>
            <person name="Takami H."/>
            <person name="Hamasaki K."/>
        </authorList>
    </citation>
    <scope>NUCLEOTIDE SEQUENCE</scope>
    <source>
        <strain evidence="8">NT6N</strain>
    </source>
</reference>
<evidence type="ECO:0000259" key="7">
    <source>
        <dbReference type="Pfam" id="PF09335"/>
    </source>
</evidence>
<sequence>MPTLPPFIAATGLSGYMQRALDYISGLDPLWAPVVFMGFYIAATVLFIPGSILTLAAGFLFGVGWGTLYVSIASIIGAALSFLIGRYVARDWISKKIESKPKFAAIDEAIGEEGSKIVFLLRLSPVFPFTLLNYGLGITKVPFWKYVGASWLGMLPGTLLYVYIGSLFKSLAQIAGGDREKTPTEWAFYGVGLLATIIVTVYITKVAKKAINDRV</sequence>
<feature type="transmembrane region" description="Helical" evidence="6">
    <location>
        <begin position="117"/>
        <end position="136"/>
    </location>
</feature>
<accession>A0AAT9FQD0</accession>
<dbReference type="InterPro" id="IPR015414">
    <property type="entry name" value="TMEM64"/>
</dbReference>
<dbReference type="InterPro" id="IPR032816">
    <property type="entry name" value="VTT_dom"/>
</dbReference>
<protein>
    <recommendedName>
        <fullName evidence="6">TVP38/TMEM64 family membrane protein</fullName>
    </recommendedName>
</protein>
<feature type="transmembrane region" description="Helical" evidence="6">
    <location>
        <begin position="68"/>
        <end position="89"/>
    </location>
</feature>
<evidence type="ECO:0000256" key="1">
    <source>
        <dbReference type="ARBA" id="ARBA00004651"/>
    </source>
</evidence>
<dbReference type="EMBL" id="AP026866">
    <property type="protein sequence ID" value="BDS08362.1"/>
    <property type="molecule type" value="Genomic_DNA"/>
</dbReference>
<keyword evidence="4 6" id="KW-1133">Transmembrane helix</keyword>
<gene>
    <name evidence="8" type="ORF">NT6N_34020</name>
</gene>
<feature type="transmembrane region" description="Helical" evidence="6">
    <location>
        <begin position="143"/>
        <end position="166"/>
    </location>
</feature>
<name>A0AAT9FQD0_9BACT</name>
<feature type="transmembrane region" description="Helical" evidence="6">
    <location>
        <begin position="37"/>
        <end position="61"/>
    </location>
</feature>
<evidence type="ECO:0000313" key="8">
    <source>
        <dbReference type="EMBL" id="BDS08362.1"/>
    </source>
</evidence>
<evidence type="ECO:0000256" key="2">
    <source>
        <dbReference type="ARBA" id="ARBA00022475"/>
    </source>
</evidence>
<dbReference type="KEGG" id="osu:NT6N_34020"/>
<keyword evidence="2 6" id="KW-1003">Cell membrane</keyword>
<evidence type="ECO:0000256" key="5">
    <source>
        <dbReference type="ARBA" id="ARBA00023136"/>
    </source>
</evidence>
<dbReference type="Pfam" id="PF09335">
    <property type="entry name" value="VTT_dom"/>
    <property type="match status" value="1"/>
</dbReference>
<dbReference type="PANTHER" id="PTHR12677:SF59">
    <property type="entry name" value="GOLGI APPARATUS MEMBRANE PROTEIN TVP38-RELATED"/>
    <property type="match status" value="1"/>
</dbReference>
<dbReference type="PANTHER" id="PTHR12677">
    <property type="entry name" value="GOLGI APPARATUS MEMBRANE PROTEIN TVP38-RELATED"/>
    <property type="match status" value="1"/>
</dbReference>
<feature type="transmembrane region" description="Helical" evidence="6">
    <location>
        <begin position="186"/>
        <end position="204"/>
    </location>
</feature>
<keyword evidence="3 6" id="KW-0812">Transmembrane</keyword>
<evidence type="ECO:0000256" key="4">
    <source>
        <dbReference type="ARBA" id="ARBA00022989"/>
    </source>
</evidence>
<evidence type="ECO:0000256" key="6">
    <source>
        <dbReference type="RuleBase" id="RU366058"/>
    </source>
</evidence>
<evidence type="ECO:0000256" key="3">
    <source>
        <dbReference type="ARBA" id="ARBA00022692"/>
    </source>
</evidence>
<proteinExistence type="inferred from homology"/>
<comment type="similarity">
    <text evidence="6">Belongs to the TVP38/TMEM64 family.</text>
</comment>
<dbReference type="GO" id="GO:0005886">
    <property type="term" value="C:plasma membrane"/>
    <property type="evidence" value="ECO:0007669"/>
    <property type="project" value="UniProtKB-SubCell"/>
</dbReference>
<organism evidence="8">
    <name type="scientific">Oceaniferula spumae</name>
    <dbReference type="NCBI Taxonomy" id="2979115"/>
    <lineage>
        <taxon>Bacteria</taxon>
        <taxon>Pseudomonadati</taxon>
        <taxon>Verrucomicrobiota</taxon>
        <taxon>Verrucomicrobiia</taxon>
        <taxon>Verrucomicrobiales</taxon>
        <taxon>Verrucomicrobiaceae</taxon>
        <taxon>Oceaniferula</taxon>
    </lineage>
</organism>
<keyword evidence="5 6" id="KW-0472">Membrane</keyword>
<dbReference type="AlphaFoldDB" id="A0AAT9FQD0"/>